<feature type="region of interest" description="Disordered" evidence="1">
    <location>
        <begin position="75"/>
        <end position="102"/>
    </location>
</feature>
<dbReference type="AlphaFoldDB" id="A0AB34IYL5"/>
<dbReference type="Proteomes" id="UP001515480">
    <property type="component" value="Unassembled WGS sequence"/>
</dbReference>
<name>A0AB34IYL5_PRYPA</name>
<proteinExistence type="predicted"/>
<keyword evidence="3" id="KW-1185">Reference proteome</keyword>
<evidence type="ECO:0000313" key="2">
    <source>
        <dbReference type="EMBL" id="KAL1507830.1"/>
    </source>
</evidence>
<accession>A0AB34IYL5</accession>
<evidence type="ECO:0000256" key="1">
    <source>
        <dbReference type="SAM" id="MobiDB-lite"/>
    </source>
</evidence>
<feature type="region of interest" description="Disordered" evidence="1">
    <location>
        <begin position="162"/>
        <end position="192"/>
    </location>
</feature>
<dbReference type="EMBL" id="JBGBPQ010000017">
    <property type="protein sequence ID" value="KAL1507830.1"/>
    <property type="molecule type" value="Genomic_DNA"/>
</dbReference>
<organism evidence="2 3">
    <name type="scientific">Prymnesium parvum</name>
    <name type="common">Toxic golden alga</name>
    <dbReference type="NCBI Taxonomy" id="97485"/>
    <lineage>
        <taxon>Eukaryota</taxon>
        <taxon>Haptista</taxon>
        <taxon>Haptophyta</taxon>
        <taxon>Prymnesiophyceae</taxon>
        <taxon>Prymnesiales</taxon>
        <taxon>Prymnesiaceae</taxon>
        <taxon>Prymnesium</taxon>
    </lineage>
</organism>
<reference evidence="2 3" key="1">
    <citation type="journal article" date="2024" name="Science">
        <title>Giant polyketide synthase enzymes in the biosynthesis of giant marine polyether toxins.</title>
        <authorList>
            <person name="Fallon T.R."/>
            <person name="Shende V.V."/>
            <person name="Wierzbicki I.H."/>
            <person name="Pendleton A.L."/>
            <person name="Watervoot N.F."/>
            <person name="Auber R.P."/>
            <person name="Gonzalez D.J."/>
            <person name="Wisecaver J.H."/>
            <person name="Moore B.S."/>
        </authorList>
    </citation>
    <scope>NUCLEOTIDE SEQUENCE [LARGE SCALE GENOMIC DNA]</scope>
    <source>
        <strain evidence="2 3">12B1</strain>
    </source>
</reference>
<sequence>MCEFASPGSLGALAAFRARFALPIGAARDAARRARRARRRGGTARRWRRSCARARRGWCCGGTTRCSAGSFRRARSSSCAPRSPPRSGRRTPRPCSRGRGGGERQAVLALRGVCSAGAASAAEDEEGCVLKEKGAEAAADVGKGQMIAHPCLVKHSASPFFFPKGKQRKGVKRARGRPGADDSSGCEACDEM</sequence>
<protein>
    <submittedName>
        <fullName evidence="2">Uncharacterized protein</fullName>
    </submittedName>
</protein>
<feature type="compositionally biased region" description="Basic residues" evidence="1">
    <location>
        <begin position="165"/>
        <end position="176"/>
    </location>
</feature>
<gene>
    <name evidence="2" type="ORF">AB1Y20_007438</name>
</gene>
<evidence type="ECO:0000313" key="3">
    <source>
        <dbReference type="Proteomes" id="UP001515480"/>
    </source>
</evidence>
<comment type="caution">
    <text evidence="2">The sequence shown here is derived from an EMBL/GenBank/DDBJ whole genome shotgun (WGS) entry which is preliminary data.</text>
</comment>